<dbReference type="SUPFAM" id="SSF52540">
    <property type="entry name" value="P-loop containing nucleoside triphosphate hydrolases"/>
    <property type="match status" value="1"/>
</dbReference>
<evidence type="ECO:0000313" key="4">
    <source>
        <dbReference type="Proteomes" id="UP001642487"/>
    </source>
</evidence>
<sequence length="368" mass="40853">MKSKGQIVLPVFYKADPSEVRKQTGGFGEALAKHEANQLMTNKIQSWKEALTTAAAFGILQLGLRSDLQLLINNNGTKNEADLIHDLVKEVLSILNQTQLLHVAKHPVGLDSQLRAIQELASNVVSDGVNMVGIHGMGGIIGKTTLAKALYNKISYHFEAACFLSNVREASEKFNDLVQLQEKLMNEILRDNAWKVGNVHKGKNIIRDRLCSKKVLIVLDDVDKDEQLDALVGGRDRFGRGSNIIATTRDRHLLKKHSLDKLHPIQLLDPNESLELFSLHAFKQNHPSSNYVDLSKFAVSYCKGLPLGLVILGSLLHKRERIIWKSKLGELENSLEAGVEATSKAVKTLKGYQVRVSSAFESRFLPKA</sequence>
<dbReference type="PANTHER" id="PTHR11017">
    <property type="entry name" value="LEUCINE-RICH REPEAT-CONTAINING PROTEIN"/>
    <property type="match status" value="1"/>
</dbReference>
<proteinExistence type="predicted"/>
<dbReference type="Pfam" id="PF00931">
    <property type="entry name" value="NB-ARC"/>
    <property type="match status" value="1"/>
</dbReference>
<name>A0ABP0Y5D1_9ROSI</name>
<dbReference type="Gene3D" id="3.40.50.10140">
    <property type="entry name" value="Toll/interleukin-1 receptor homology (TIR) domain"/>
    <property type="match status" value="1"/>
</dbReference>
<dbReference type="Pfam" id="PF01582">
    <property type="entry name" value="TIR"/>
    <property type="match status" value="1"/>
</dbReference>
<evidence type="ECO:0000259" key="1">
    <source>
        <dbReference type="Pfam" id="PF00931"/>
    </source>
</evidence>
<dbReference type="InterPro" id="IPR035897">
    <property type="entry name" value="Toll_tir_struct_dom_sf"/>
</dbReference>
<dbReference type="InterPro" id="IPR042197">
    <property type="entry name" value="Apaf_helical"/>
</dbReference>
<dbReference type="PRINTS" id="PR00364">
    <property type="entry name" value="DISEASERSIST"/>
</dbReference>
<feature type="domain" description="TIR" evidence="2">
    <location>
        <begin position="2"/>
        <end position="61"/>
    </location>
</feature>
<dbReference type="InterPro" id="IPR044974">
    <property type="entry name" value="Disease_R_plants"/>
</dbReference>
<dbReference type="EMBL" id="OZ021736">
    <property type="protein sequence ID" value="CAK9314920.1"/>
    <property type="molecule type" value="Genomic_DNA"/>
</dbReference>
<dbReference type="InterPro" id="IPR002182">
    <property type="entry name" value="NB-ARC"/>
</dbReference>
<evidence type="ECO:0000313" key="3">
    <source>
        <dbReference type="EMBL" id="CAK9314920.1"/>
    </source>
</evidence>
<dbReference type="PANTHER" id="PTHR11017:SF570">
    <property type="entry name" value="DISEASE RESISTANCE PROTEIN (TIR-NBS CLASS)-RELATED"/>
    <property type="match status" value="1"/>
</dbReference>
<dbReference type="InterPro" id="IPR000157">
    <property type="entry name" value="TIR_dom"/>
</dbReference>
<keyword evidence="4" id="KW-1185">Reference proteome</keyword>
<evidence type="ECO:0008006" key="5">
    <source>
        <dbReference type="Google" id="ProtNLM"/>
    </source>
</evidence>
<gene>
    <name evidence="3" type="ORF">CITCOLO1_LOCUS6693</name>
</gene>
<reference evidence="3 4" key="1">
    <citation type="submission" date="2024-03" db="EMBL/GenBank/DDBJ databases">
        <authorList>
            <person name="Gkanogiannis A."/>
            <person name="Becerra Lopez-Lavalle L."/>
        </authorList>
    </citation>
    <scope>NUCLEOTIDE SEQUENCE [LARGE SCALE GENOMIC DNA]</scope>
</reference>
<dbReference type="InterPro" id="IPR027417">
    <property type="entry name" value="P-loop_NTPase"/>
</dbReference>
<evidence type="ECO:0000259" key="2">
    <source>
        <dbReference type="Pfam" id="PF01582"/>
    </source>
</evidence>
<dbReference type="SUPFAM" id="SSF52200">
    <property type="entry name" value="Toll/Interleukin receptor TIR domain"/>
    <property type="match status" value="1"/>
</dbReference>
<dbReference type="Proteomes" id="UP001642487">
    <property type="component" value="Chromosome 2"/>
</dbReference>
<feature type="domain" description="NB-ARC" evidence="1">
    <location>
        <begin position="117"/>
        <end position="285"/>
    </location>
</feature>
<accession>A0ABP0Y5D1</accession>
<protein>
    <recommendedName>
        <fullName evidence="5">TMV resistance protein N-like</fullName>
    </recommendedName>
</protein>
<organism evidence="3 4">
    <name type="scientific">Citrullus colocynthis</name>
    <name type="common">colocynth</name>
    <dbReference type="NCBI Taxonomy" id="252529"/>
    <lineage>
        <taxon>Eukaryota</taxon>
        <taxon>Viridiplantae</taxon>
        <taxon>Streptophyta</taxon>
        <taxon>Embryophyta</taxon>
        <taxon>Tracheophyta</taxon>
        <taxon>Spermatophyta</taxon>
        <taxon>Magnoliopsida</taxon>
        <taxon>eudicotyledons</taxon>
        <taxon>Gunneridae</taxon>
        <taxon>Pentapetalae</taxon>
        <taxon>rosids</taxon>
        <taxon>fabids</taxon>
        <taxon>Cucurbitales</taxon>
        <taxon>Cucurbitaceae</taxon>
        <taxon>Benincaseae</taxon>
        <taxon>Citrullus</taxon>
    </lineage>
</organism>
<dbReference type="Gene3D" id="3.40.50.300">
    <property type="entry name" value="P-loop containing nucleotide triphosphate hydrolases"/>
    <property type="match status" value="1"/>
</dbReference>
<dbReference type="Gene3D" id="1.10.8.430">
    <property type="entry name" value="Helical domain of apoptotic protease-activating factors"/>
    <property type="match status" value="1"/>
</dbReference>